<evidence type="ECO:0000313" key="2">
    <source>
        <dbReference type="EMBL" id="OQO07614.1"/>
    </source>
</evidence>
<dbReference type="AlphaFoldDB" id="A0A1V8T8K7"/>
<comment type="caution">
    <text evidence="2">The sequence shown here is derived from an EMBL/GenBank/DDBJ whole genome shotgun (WGS) entry which is preliminary data.</text>
</comment>
<proteinExistence type="predicted"/>
<dbReference type="STRING" id="1507870.A0A1V8T8K7"/>
<dbReference type="EMBL" id="NAJO01000014">
    <property type="protein sequence ID" value="OQO07614.1"/>
    <property type="molecule type" value="Genomic_DNA"/>
</dbReference>
<feature type="region of interest" description="Disordered" evidence="1">
    <location>
        <begin position="1"/>
        <end position="138"/>
    </location>
</feature>
<keyword evidence="3" id="KW-1185">Reference proteome</keyword>
<reference evidence="3" key="1">
    <citation type="submission" date="2017-03" db="EMBL/GenBank/DDBJ databases">
        <title>Genomes of endolithic fungi from Antarctica.</title>
        <authorList>
            <person name="Coleine C."/>
            <person name="Masonjones S."/>
            <person name="Stajich J.E."/>
        </authorList>
    </citation>
    <scope>NUCLEOTIDE SEQUENCE [LARGE SCALE GENOMIC DNA]</scope>
    <source>
        <strain evidence="3">CCFEE 5527</strain>
    </source>
</reference>
<dbReference type="Proteomes" id="UP000192596">
    <property type="component" value="Unassembled WGS sequence"/>
</dbReference>
<feature type="compositionally biased region" description="Acidic residues" evidence="1">
    <location>
        <begin position="110"/>
        <end position="130"/>
    </location>
</feature>
<name>A0A1V8T8K7_9PEZI</name>
<accession>A0A1V8T8K7</accession>
<protein>
    <submittedName>
        <fullName evidence="2">Uncharacterized protein</fullName>
    </submittedName>
</protein>
<evidence type="ECO:0000256" key="1">
    <source>
        <dbReference type="SAM" id="MobiDB-lite"/>
    </source>
</evidence>
<feature type="compositionally biased region" description="Polar residues" evidence="1">
    <location>
        <begin position="1"/>
        <end position="14"/>
    </location>
</feature>
<feature type="compositionally biased region" description="Polar residues" evidence="1">
    <location>
        <begin position="21"/>
        <end position="37"/>
    </location>
</feature>
<sequence>MEVPRQPSSVSSSFEDPLMSKRTTPSAPASELGNLNISSSSSGSGKRSMPVTTRAMYRTYAAPRDTPSRTTAGPSRPSQRSGQASSSAASRRAPLRRAAAAEASGGSAAEDSDDDDESDEEEEDEDEDEDQRASRSPTGDALIRLSVLEIFALSDSSYLNGMELLRANGGSSETTYLSPTSLHQLSTNLNPSQLHRRLALTVADQAIAFPAFNASLQAAMPVPSPVYSGLMLDRMSLRLARTLSLLQANVRNASQGADVITTAASLRSLTSSIATLTQARHWSVTSRETKSAYCLLLLNLLAQVLQWDRDAYAGSSQNARPSYAGQRAEHTNLYLCLIGNPPNDADPAFVVDLLQRLDPQGEYLAGNAHLVERVWLTLVDKYTVLSADGGRTSRGGLQPSERFWAALQAIRNGMMTPP</sequence>
<organism evidence="2 3">
    <name type="scientific">Cryoendolithus antarcticus</name>
    <dbReference type="NCBI Taxonomy" id="1507870"/>
    <lineage>
        <taxon>Eukaryota</taxon>
        <taxon>Fungi</taxon>
        <taxon>Dikarya</taxon>
        <taxon>Ascomycota</taxon>
        <taxon>Pezizomycotina</taxon>
        <taxon>Dothideomycetes</taxon>
        <taxon>Dothideomycetidae</taxon>
        <taxon>Cladosporiales</taxon>
        <taxon>Cladosporiaceae</taxon>
        <taxon>Cryoendolithus</taxon>
    </lineage>
</organism>
<gene>
    <name evidence="2" type="ORF">B0A48_07311</name>
</gene>
<dbReference type="InParanoid" id="A0A1V8T8K7"/>
<evidence type="ECO:0000313" key="3">
    <source>
        <dbReference type="Proteomes" id="UP000192596"/>
    </source>
</evidence>
<feature type="compositionally biased region" description="Low complexity" evidence="1">
    <location>
        <begin position="74"/>
        <end position="109"/>
    </location>
</feature>